<feature type="domain" description="SusD-like N-terminal" evidence="8">
    <location>
        <begin position="87"/>
        <end position="239"/>
    </location>
</feature>
<evidence type="ECO:0000259" key="7">
    <source>
        <dbReference type="Pfam" id="PF07980"/>
    </source>
</evidence>
<comment type="subcellular location">
    <subcellularLocation>
        <location evidence="1">Cell outer membrane</location>
    </subcellularLocation>
</comment>
<dbReference type="PROSITE" id="PS51257">
    <property type="entry name" value="PROKAR_LIPOPROTEIN"/>
    <property type="match status" value="1"/>
</dbReference>
<dbReference type="RefSeq" id="WP_183668999.1">
    <property type="nucleotide sequence ID" value="NZ_BMPB01000004.1"/>
</dbReference>
<dbReference type="InterPro" id="IPR011990">
    <property type="entry name" value="TPR-like_helical_dom_sf"/>
</dbReference>
<name>A0ABR6KHA8_9BACT</name>
<dbReference type="InterPro" id="IPR033985">
    <property type="entry name" value="SusD-like_N"/>
</dbReference>
<dbReference type="Pfam" id="PF07980">
    <property type="entry name" value="SusD_RagB"/>
    <property type="match status" value="1"/>
</dbReference>
<comment type="caution">
    <text evidence="9">The sequence shown here is derived from an EMBL/GenBank/DDBJ whole genome shotgun (WGS) entry which is preliminary data.</text>
</comment>
<evidence type="ECO:0000259" key="8">
    <source>
        <dbReference type="Pfam" id="PF14322"/>
    </source>
</evidence>
<evidence type="ECO:0000313" key="10">
    <source>
        <dbReference type="Proteomes" id="UP000533637"/>
    </source>
</evidence>
<feature type="chain" id="PRO_5045440668" description="RagB/SusD family nutrient uptake outer membrane protein" evidence="6">
    <location>
        <begin position="22"/>
        <end position="530"/>
    </location>
</feature>
<evidence type="ECO:0000256" key="4">
    <source>
        <dbReference type="ARBA" id="ARBA00023136"/>
    </source>
</evidence>
<dbReference type="CDD" id="cd08977">
    <property type="entry name" value="SusD"/>
    <property type="match status" value="1"/>
</dbReference>
<gene>
    <name evidence="9" type="ORF">GGQ57_000769</name>
</gene>
<keyword evidence="5" id="KW-0998">Cell outer membrane</keyword>
<dbReference type="SUPFAM" id="SSF48452">
    <property type="entry name" value="TPR-like"/>
    <property type="match status" value="1"/>
</dbReference>
<keyword evidence="10" id="KW-1185">Reference proteome</keyword>
<proteinExistence type="inferred from homology"/>
<comment type="similarity">
    <text evidence="2">Belongs to the SusD family.</text>
</comment>
<keyword evidence="4" id="KW-0472">Membrane</keyword>
<feature type="signal peptide" evidence="6">
    <location>
        <begin position="1"/>
        <end position="21"/>
    </location>
</feature>
<dbReference type="Pfam" id="PF14322">
    <property type="entry name" value="SusD-like_3"/>
    <property type="match status" value="1"/>
</dbReference>
<evidence type="ECO:0000256" key="2">
    <source>
        <dbReference type="ARBA" id="ARBA00006275"/>
    </source>
</evidence>
<sequence>MKRLFINISFLSLALVGFTLTGCDDDLTTSSYVKVNDTDVLENISQLEKVLTSTYKQLYFNTDKGDRVFAGLPGFQMYVDAGGADIVSHTNMGGDQVTSYQYSNAKTQADGNASKIWSMCYNVINRANIILTNVDNASGDETQKKHIKGQALAMRGIQYFHLIQNYQQTYVIAKNKRGVILRTSSTDESHKGFSTVEEIYTQIVSDLTTAKSLLTDYRPEDLWFINSEICSGILARVYLVMQNWEGAYSEAKIVYDNHSQLMTREQYRSGFDDMISGNYAEVVWAMKYTADNNLGGSTQFNFWYNQDESYGEGYADGPIYSFLDYFVDEQFVKLFEEKEDRYQFWKRTKNANKEINTKWAFDKYKHYGEDGGSVIQSATRPEVCLMRGAEMLLIMAEAAAQKGSTGEALTLLNRLQVARNATPTTNGGGDALLEDIYKERRKELICEGQAGFYDLVRLQKRLIRYGETAANPAGHYVWGMQYLNGYNVSDPQPVGILESNDYRFFCQIPQMEILNNDAISEADQNPWSGQ</sequence>
<evidence type="ECO:0000256" key="5">
    <source>
        <dbReference type="ARBA" id="ARBA00023237"/>
    </source>
</evidence>
<accession>A0ABR6KHA8</accession>
<dbReference type="EMBL" id="JACHOC010000001">
    <property type="protein sequence ID" value="MBB4620895.1"/>
    <property type="molecule type" value="Genomic_DNA"/>
</dbReference>
<keyword evidence="3 6" id="KW-0732">Signal</keyword>
<evidence type="ECO:0000256" key="3">
    <source>
        <dbReference type="ARBA" id="ARBA00022729"/>
    </source>
</evidence>
<protein>
    <recommendedName>
        <fullName evidence="11">RagB/SusD family nutrient uptake outer membrane protein</fullName>
    </recommendedName>
</protein>
<dbReference type="Proteomes" id="UP000533637">
    <property type="component" value="Unassembled WGS sequence"/>
</dbReference>
<evidence type="ECO:0000313" key="9">
    <source>
        <dbReference type="EMBL" id="MBB4620895.1"/>
    </source>
</evidence>
<dbReference type="Gene3D" id="1.25.40.390">
    <property type="match status" value="1"/>
</dbReference>
<evidence type="ECO:0000256" key="6">
    <source>
        <dbReference type="SAM" id="SignalP"/>
    </source>
</evidence>
<organism evidence="9 10">
    <name type="scientific">Parabacteroides faecis</name>
    <dbReference type="NCBI Taxonomy" id="1217282"/>
    <lineage>
        <taxon>Bacteria</taxon>
        <taxon>Pseudomonadati</taxon>
        <taxon>Bacteroidota</taxon>
        <taxon>Bacteroidia</taxon>
        <taxon>Bacteroidales</taxon>
        <taxon>Tannerellaceae</taxon>
        <taxon>Parabacteroides</taxon>
    </lineage>
</organism>
<evidence type="ECO:0000256" key="1">
    <source>
        <dbReference type="ARBA" id="ARBA00004442"/>
    </source>
</evidence>
<dbReference type="InterPro" id="IPR012944">
    <property type="entry name" value="SusD_RagB_dom"/>
</dbReference>
<reference evidence="9 10" key="1">
    <citation type="submission" date="2020-08" db="EMBL/GenBank/DDBJ databases">
        <title>Genomic Encyclopedia of Type Strains, Phase IV (KMG-IV): sequencing the most valuable type-strain genomes for metagenomic binning, comparative biology and taxonomic classification.</title>
        <authorList>
            <person name="Goeker M."/>
        </authorList>
    </citation>
    <scope>NUCLEOTIDE SEQUENCE [LARGE SCALE GENOMIC DNA]</scope>
    <source>
        <strain evidence="9 10">DSM 102983</strain>
    </source>
</reference>
<evidence type="ECO:0008006" key="11">
    <source>
        <dbReference type="Google" id="ProtNLM"/>
    </source>
</evidence>
<feature type="domain" description="RagB/SusD" evidence="7">
    <location>
        <begin position="342"/>
        <end position="526"/>
    </location>
</feature>